<comment type="caution">
    <text evidence="2">The sequence shown here is derived from an EMBL/GenBank/DDBJ whole genome shotgun (WGS) entry which is preliminary data.</text>
</comment>
<dbReference type="Pfam" id="PF01739">
    <property type="entry name" value="CheR"/>
    <property type="match status" value="1"/>
</dbReference>
<proteinExistence type="predicted"/>
<dbReference type="GO" id="GO:0008757">
    <property type="term" value="F:S-adenosylmethionine-dependent methyltransferase activity"/>
    <property type="evidence" value="ECO:0007669"/>
    <property type="project" value="InterPro"/>
</dbReference>
<evidence type="ECO:0000313" key="3">
    <source>
        <dbReference type="Proteomes" id="UP001336250"/>
    </source>
</evidence>
<dbReference type="Gene3D" id="3.40.50.150">
    <property type="entry name" value="Vaccinia Virus protein VP39"/>
    <property type="match status" value="1"/>
</dbReference>
<keyword evidence="3" id="KW-1185">Reference proteome</keyword>
<protein>
    <submittedName>
        <fullName evidence="2">Protein-glutamate O-methyltransferase CheR</fullName>
    </submittedName>
</protein>
<dbReference type="Pfam" id="PF03705">
    <property type="entry name" value="CheR_N"/>
    <property type="match status" value="1"/>
</dbReference>
<sequence>MHDEALFDLEIRLLLEAVYQRYQHDFRDYAVTSLRRRMRQAMQHFRCERLSQLQGRILHEPEVFGQMLQFFTVQVSEMFRDPTYFGALREHVLPVLRTYPSLKIWVAGCSHGEEVWSLAILLAEEDLLSRTILYATDINAAALQRAEAGVYPLDRMAGFSRNYLAAGGRGSLSDHYTSAYGGAAFDRRLKQQIVFADHSLATDSVFSEVHFVSCRNVLIYFNRTLQDRALGLFSEALVRRGFLGLGMRETLQFSRHAAEFDTLAPEQRIYRKR</sequence>
<feature type="domain" description="CheR-type methyltransferase" evidence="1">
    <location>
        <begin position="1"/>
        <end position="251"/>
    </location>
</feature>
<dbReference type="PANTHER" id="PTHR24422:SF8">
    <property type="entry name" value="CHEMOTAXIS PROTEIN"/>
    <property type="match status" value="1"/>
</dbReference>
<gene>
    <name evidence="2" type="ORF">V4F39_09155</name>
</gene>
<evidence type="ECO:0000313" key="2">
    <source>
        <dbReference type="EMBL" id="MEF7614076.1"/>
    </source>
</evidence>
<dbReference type="InterPro" id="IPR022642">
    <property type="entry name" value="CheR_C"/>
</dbReference>
<dbReference type="SMART" id="SM00138">
    <property type="entry name" value="MeTrc"/>
    <property type="match status" value="1"/>
</dbReference>
<dbReference type="InterPro" id="IPR029063">
    <property type="entry name" value="SAM-dependent_MTases_sf"/>
</dbReference>
<reference evidence="2 3" key="1">
    <citation type="submission" date="2024-02" db="EMBL/GenBank/DDBJ databases">
        <title>Genome sequence of Aquincola sp. MAHUQ-54.</title>
        <authorList>
            <person name="Huq M.A."/>
        </authorList>
    </citation>
    <scope>NUCLEOTIDE SEQUENCE [LARGE SCALE GENOMIC DNA]</scope>
    <source>
        <strain evidence="2 3">MAHUQ-54</strain>
    </source>
</reference>
<dbReference type="PROSITE" id="PS50123">
    <property type="entry name" value="CHER"/>
    <property type="match status" value="1"/>
</dbReference>
<dbReference type="EMBL" id="JAZIBG010000020">
    <property type="protein sequence ID" value="MEF7614076.1"/>
    <property type="molecule type" value="Genomic_DNA"/>
</dbReference>
<evidence type="ECO:0000259" key="1">
    <source>
        <dbReference type="PROSITE" id="PS50123"/>
    </source>
</evidence>
<dbReference type="Proteomes" id="UP001336250">
    <property type="component" value="Unassembled WGS sequence"/>
</dbReference>
<dbReference type="RefSeq" id="WP_332289115.1">
    <property type="nucleotide sequence ID" value="NZ_JAZIBG010000020.1"/>
</dbReference>
<dbReference type="PANTHER" id="PTHR24422">
    <property type="entry name" value="CHEMOTAXIS PROTEIN METHYLTRANSFERASE"/>
    <property type="match status" value="1"/>
</dbReference>
<dbReference type="SUPFAM" id="SSF53335">
    <property type="entry name" value="S-adenosyl-L-methionine-dependent methyltransferases"/>
    <property type="match status" value="1"/>
</dbReference>
<dbReference type="AlphaFoldDB" id="A0AAW9Q9C8"/>
<dbReference type="InterPro" id="IPR022641">
    <property type="entry name" value="CheR_N"/>
</dbReference>
<dbReference type="SUPFAM" id="SSF47757">
    <property type="entry name" value="Chemotaxis receptor methyltransferase CheR, N-terminal domain"/>
    <property type="match status" value="1"/>
</dbReference>
<organism evidence="2 3">
    <name type="scientific">Aquincola agrisoli</name>
    <dbReference type="NCBI Taxonomy" id="3119538"/>
    <lineage>
        <taxon>Bacteria</taxon>
        <taxon>Pseudomonadati</taxon>
        <taxon>Pseudomonadota</taxon>
        <taxon>Betaproteobacteria</taxon>
        <taxon>Burkholderiales</taxon>
        <taxon>Sphaerotilaceae</taxon>
        <taxon>Aquincola</taxon>
    </lineage>
</organism>
<accession>A0AAW9Q9C8</accession>
<name>A0AAW9Q9C8_9BURK</name>
<dbReference type="PRINTS" id="PR00996">
    <property type="entry name" value="CHERMTFRASE"/>
</dbReference>
<dbReference type="InterPro" id="IPR050903">
    <property type="entry name" value="Bact_Chemotaxis_MeTrfase"/>
</dbReference>
<dbReference type="InterPro" id="IPR000780">
    <property type="entry name" value="CheR_MeTrfase"/>
</dbReference>